<protein>
    <submittedName>
        <fullName evidence="1">DUF3800 domain-containing protein</fullName>
    </submittedName>
</protein>
<reference evidence="2" key="1">
    <citation type="journal article" date="2019" name="Int. J. Syst. Evol. Microbiol.">
        <title>The Global Catalogue of Microorganisms (GCM) 10K type strain sequencing project: providing services to taxonomists for standard genome sequencing and annotation.</title>
        <authorList>
            <consortium name="The Broad Institute Genomics Platform"/>
            <consortium name="The Broad Institute Genome Sequencing Center for Infectious Disease"/>
            <person name="Wu L."/>
            <person name="Ma J."/>
        </authorList>
    </citation>
    <scope>NUCLEOTIDE SEQUENCE [LARGE SCALE GENOMIC DNA]</scope>
    <source>
        <strain evidence="2">ICMP 6774ER</strain>
    </source>
</reference>
<organism evidence="1 2">
    <name type="scientific">Nonomuraea mangrovi</name>
    <dbReference type="NCBI Taxonomy" id="2316207"/>
    <lineage>
        <taxon>Bacteria</taxon>
        <taxon>Bacillati</taxon>
        <taxon>Actinomycetota</taxon>
        <taxon>Actinomycetes</taxon>
        <taxon>Streptosporangiales</taxon>
        <taxon>Streptosporangiaceae</taxon>
        <taxon>Nonomuraea</taxon>
    </lineage>
</organism>
<dbReference type="EMBL" id="JBHUFV010000022">
    <property type="protein sequence ID" value="MFD1932698.1"/>
    <property type="molecule type" value="Genomic_DNA"/>
</dbReference>
<proteinExistence type="predicted"/>
<evidence type="ECO:0000313" key="1">
    <source>
        <dbReference type="EMBL" id="MFD1932698.1"/>
    </source>
</evidence>
<dbReference type="InterPro" id="IPR024524">
    <property type="entry name" value="DUF3800"/>
</dbReference>
<name>A0ABW4SU82_9ACTN</name>
<comment type="caution">
    <text evidence="1">The sequence shown here is derived from an EMBL/GenBank/DDBJ whole genome shotgun (WGS) entry which is preliminary data.</text>
</comment>
<dbReference type="Pfam" id="PF12686">
    <property type="entry name" value="DUF3800"/>
    <property type="match status" value="1"/>
</dbReference>
<dbReference type="Proteomes" id="UP001597368">
    <property type="component" value="Unassembled WGS sequence"/>
</dbReference>
<accession>A0ABW4SU82</accession>
<sequence length="313" mass="34114">MESVLEIACDESGSEGEKLVGGNTKVFAHAGVRLDVASAAACIQEVRDRAPSPTLEYKSDVIRRTKHREALKWMLGPSGPLLGHTHVYLIDKAFFVVSRVVDLIAPEEDADGHMAADLYRDGPDSLGPERWNLFLESFNDLLRTKNGRGPGVRVDEVFRMVGGLGARGRIGDIMGLISRARPRMEAFRAELLDDPQPMPVLDPLIPAIIRAVAYWGEGERPVSIVHDRQTLLTEDRIARLHTARGGWLAGLRLVDSRTDPRVQVADLLAGAARQIGENALNDRGDAELTALLRPYVDAFSIWPAASSLSAGGS</sequence>
<keyword evidence="2" id="KW-1185">Reference proteome</keyword>
<evidence type="ECO:0000313" key="2">
    <source>
        <dbReference type="Proteomes" id="UP001597368"/>
    </source>
</evidence>
<dbReference type="RefSeq" id="WP_379572755.1">
    <property type="nucleotide sequence ID" value="NZ_JBHUFV010000022.1"/>
</dbReference>
<gene>
    <name evidence="1" type="ORF">ACFSKW_14555</name>
</gene>